<evidence type="ECO:0000256" key="1">
    <source>
        <dbReference type="SAM" id="MobiDB-lite"/>
    </source>
</evidence>
<dbReference type="Proteomes" id="UP000247233">
    <property type="component" value="Unassembled WGS sequence"/>
</dbReference>
<feature type="domain" description="HNH nuclease" evidence="2">
    <location>
        <begin position="91"/>
        <end position="155"/>
    </location>
</feature>
<dbReference type="RefSeq" id="XP_025402390.1">
    <property type="nucleotide sequence ID" value="XM_025544652.1"/>
</dbReference>
<comment type="caution">
    <text evidence="3">The sequence shown here is derived from an EMBL/GenBank/DDBJ whole genome shotgun (WGS) entry which is preliminary data.</text>
</comment>
<sequence>MEELQKKRRKLNDDLQVAKKRALPHGSFNAEYWTRTAEVEEILLERTKLDRDFSQGSFPGTKAEWEQTEEAKRLFESLRAQERTAHQTLWCPIFGMYFEKELMRASHLFAYMHGQETMDAIFGKTDPPELFSPKNGILIFYEIEEFFDRGKLVIVPDIPERPKMEELFSWMQKKPREYRLKLIDPTWDQTDRPIFSVIDSTWRDLDGKRLQFRTPFRPSARYLYYHYCLQILRRAWQKGDKSVARSTPGRYLPKNMLLAFVEELGHEYRGLLDGARGSTGEPGGLLERKRLRDYGLWEDPQDDDDDDDDDDDEEEED</sequence>
<dbReference type="InterPro" id="IPR003615">
    <property type="entry name" value="HNH_nuc"/>
</dbReference>
<dbReference type="STRING" id="1448321.A0A317WRX0"/>
<feature type="region of interest" description="Disordered" evidence="1">
    <location>
        <begin position="292"/>
        <end position="317"/>
    </location>
</feature>
<dbReference type="VEuPathDB" id="FungiDB:BO70DRAFT_368975"/>
<organism evidence="3 4">
    <name type="scientific">Aspergillus heteromorphus CBS 117.55</name>
    <dbReference type="NCBI Taxonomy" id="1448321"/>
    <lineage>
        <taxon>Eukaryota</taxon>
        <taxon>Fungi</taxon>
        <taxon>Dikarya</taxon>
        <taxon>Ascomycota</taxon>
        <taxon>Pezizomycotina</taxon>
        <taxon>Eurotiomycetes</taxon>
        <taxon>Eurotiomycetidae</taxon>
        <taxon>Eurotiales</taxon>
        <taxon>Aspergillaceae</taxon>
        <taxon>Aspergillus</taxon>
        <taxon>Aspergillus subgen. Circumdati</taxon>
    </lineage>
</organism>
<reference evidence="3 4" key="1">
    <citation type="submission" date="2016-12" db="EMBL/GenBank/DDBJ databases">
        <title>The genomes of Aspergillus section Nigri reveals drivers in fungal speciation.</title>
        <authorList>
            <consortium name="DOE Joint Genome Institute"/>
            <person name="Vesth T.C."/>
            <person name="Nybo J."/>
            <person name="Theobald S."/>
            <person name="Brandl J."/>
            <person name="Frisvad J.C."/>
            <person name="Nielsen K.F."/>
            <person name="Lyhne E.K."/>
            <person name="Kogle M.E."/>
            <person name="Kuo A."/>
            <person name="Riley R."/>
            <person name="Clum A."/>
            <person name="Nolan M."/>
            <person name="Lipzen A."/>
            <person name="Salamov A."/>
            <person name="Henrissat B."/>
            <person name="Wiebenga A."/>
            <person name="De Vries R.P."/>
            <person name="Grigoriev I.V."/>
            <person name="Mortensen U.H."/>
            <person name="Andersen M.R."/>
            <person name="Baker S.E."/>
        </authorList>
    </citation>
    <scope>NUCLEOTIDE SEQUENCE [LARGE SCALE GENOMIC DNA]</scope>
    <source>
        <strain evidence="3 4">CBS 117.55</strain>
    </source>
</reference>
<dbReference type="OrthoDB" id="5386595at2759"/>
<accession>A0A317WRX0</accession>
<dbReference type="Pfam" id="PF13391">
    <property type="entry name" value="HNH_2"/>
    <property type="match status" value="1"/>
</dbReference>
<keyword evidence="4" id="KW-1185">Reference proteome</keyword>
<feature type="compositionally biased region" description="Acidic residues" evidence="1">
    <location>
        <begin position="299"/>
        <end position="317"/>
    </location>
</feature>
<dbReference type="EMBL" id="MSFL01000004">
    <property type="protein sequence ID" value="PWY89203.1"/>
    <property type="molecule type" value="Genomic_DNA"/>
</dbReference>
<evidence type="ECO:0000259" key="2">
    <source>
        <dbReference type="Pfam" id="PF13391"/>
    </source>
</evidence>
<protein>
    <recommendedName>
        <fullName evidence="2">HNH nuclease domain-containing protein</fullName>
    </recommendedName>
</protein>
<name>A0A317WRX0_9EURO</name>
<dbReference type="AlphaFoldDB" id="A0A317WRX0"/>
<dbReference type="GeneID" id="37066889"/>
<proteinExistence type="predicted"/>
<evidence type="ECO:0000313" key="4">
    <source>
        <dbReference type="Proteomes" id="UP000247233"/>
    </source>
</evidence>
<evidence type="ECO:0000313" key="3">
    <source>
        <dbReference type="EMBL" id="PWY89203.1"/>
    </source>
</evidence>
<gene>
    <name evidence="3" type="ORF">BO70DRAFT_368975</name>
</gene>